<evidence type="ECO:0000256" key="5">
    <source>
        <dbReference type="ARBA" id="ARBA00022946"/>
    </source>
</evidence>
<keyword evidence="5" id="KW-0809">Transit peptide</keyword>
<comment type="caution">
    <text evidence="9">The sequence shown here is derived from an EMBL/GenBank/DDBJ whole genome shotgun (WGS) entry which is preliminary data.</text>
</comment>
<comment type="subunit">
    <text evidence="3">Interacts with RIP1.</text>
</comment>
<keyword evidence="7" id="KW-0143">Chaperone</keyword>
<evidence type="ECO:0000256" key="8">
    <source>
        <dbReference type="ARBA" id="ARBA00025268"/>
    </source>
</evidence>
<proteinExistence type="inferred from homology"/>
<evidence type="ECO:0000256" key="7">
    <source>
        <dbReference type="ARBA" id="ARBA00023186"/>
    </source>
</evidence>
<dbReference type="GeneID" id="92048294"/>
<evidence type="ECO:0000256" key="6">
    <source>
        <dbReference type="ARBA" id="ARBA00023128"/>
    </source>
</evidence>
<evidence type="ECO:0000313" key="10">
    <source>
        <dbReference type="Proteomes" id="UP001433268"/>
    </source>
</evidence>
<sequence>MRPSLTFRCTGDQPILEAAHNQIRLGFRQHANLKPSDPKFADEIRHAEDVATILKQNVVQGKREGDTYSMLWLRSDAVQDGWIGRLLTRDFPELRIHEHVERGDNDTVKVAGGKTVKVTPGKTCSN</sequence>
<comment type="subcellular location">
    <subcellularLocation>
        <location evidence="1">Mitochondrion matrix</location>
    </subcellularLocation>
</comment>
<name>A0ABR1VK86_9PEZI</name>
<evidence type="ECO:0000256" key="3">
    <source>
        <dbReference type="ARBA" id="ARBA00011589"/>
    </source>
</evidence>
<comment type="function">
    <text evidence="8">Assembly factor required for Rieske Fe-S protein RIP1 incorporation into the cytochrome b-c1 (CIII) complex. Functions as a chaperone, binding to this subunit within the mitochondrial matrix and stabilizing it prior to its translocation and insertion into the late CIII dimeric intermediate within the mitochondrial inner membrane. Modulates the mitochondrial matrix zinc pool.</text>
</comment>
<dbReference type="PANTHER" id="PTHR46749:SF1">
    <property type="entry name" value="COMPLEX III ASSEMBLY FACTOR LYRM7"/>
    <property type="match status" value="1"/>
</dbReference>
<reference evidence="9 10" key="1">
    <citation type="submission" date="2023-01" db="EMBL/GenBank/DDBJ databases">
        <title>Analysis of 21 Apiospora genomes using comparative genomics revels a genus with tremendous synthesis potential of carbohydrate active enzymes and secondary metabolites.</title>
        <authorList>
            <person name="Sorensen T."/>
        </authorList>
    </citation>
    <scope>NUCLEOTIDE SEQUENCE [LARGE SCALE GENOMIC DNA]</scope>
    <source>
        <strain evidence="9 10">CBS 114990</strain>
    </source>
</reference>
<evidence type="ECO:0000313" key="9">
    <source>
        <dbReference type="EMBL" id="KAK8070716.1"/>
    </source>
</evidence>
<dbReference type="PANTHER" id="PTHR46749">
    <property type="entry name" value="COMPLEX III ASSEMBLY FACTOR LYRM7"/>
    <property type="match status" value="1"/>
</dbReference>
<comment type="similarity">
    <text evidence="2">Belongs to the complex I LYR family. MZM1 subfamily.</text>
</comment>
<dbReference type="EMBL" id="JAQQWN010000008">
    <property type="protein sequence ID" value="KAK8070716.1"/>
    <property type="molecule type" value="Genomic_DNA"/>
</dbReference>
<keyword evidence="6" id="KW-0496">Mitochondrion</keyword>
<organism evidence="9 10">
    <name type="scientific">Apiospora hydei</name>
    <dbReference type="NCBI Taxonomy" id="1337664"/>
    <lineage>
        <taxon>Eukaryota</taxon>
        <taxon>Fungi</taxon>
        <taxon>Dikarya</taxon>
        <taxon>Ascomycota</taxon>
        <taxon>Pezizomycotina</taxon>
        <taxon>Sordariomycetes</taxon>
        <taxon>Xylariomycetidae</taxon>
        <taxon>Amphisphaeriales</taxon>
        <taxon>Apiosporaceae</taxon>
        <taxon>Apiospora</taxon>
    </lineage>
</organism>
<keyword evidence="10" id="KW-1185">Reference proteome</keyword>
<gene>
    <name evidence="9" type="ORF">PG997_010919</name>
</gene>
<dbReference type="CDD" id="cd20267">
    <property type="entry name" value="Complex1_LYR_LYRM7"/>
    <property type="match status" value="1"/>
</dbReference>
<dbReference type="Proteomes" id="UP001433268">
    <property type="component" value="Unassembled WGS sequence"/>
</dbReference>
<accession>A0ABR1VK86</accession>
<dbReference type="InterPro" id="IPR050435">
    <property type="entry name" value="MZM1/LYRM7"/>
</dbReference>
<protein>
    <recommendedName>
        <fullName evidence="4">Mitochondrial zinc maintenance protein 1, mitochondrial</fullName>
    </recommendedName>
</protein>
<dbReference type="InterPro" id="IPR045298">
    <property type="entry name" value="Complex1_LYR_LYRM7"/>
</dbReference>
<evidence type="ECO:0000256" key="1">
    <source>
        <dbReference type="ARBA" id="ARBA00004305"/>
    </source>
</evidence>
<evidence type="ECO:0000256" key="4">
    <source>
        <dbReference type="ARBA" id="ARBA00015108"/>
    </source>
</evidence>
<evidence type="ECO:0000256" key="2">
    <source>
        <dbReference type="ARBA" id="ARBA00009949"/>
    </source>
</evidence>
<dbReference type="RefSeq" id="XP_066664524.1">
    <property type="nucleotide sequence ID" value="XM_066815234.1"/>
</dbReference>